<evidence type="ECO:0000313" key="1">
    <source>
        <dbReference type="EMBL" id="KFN92442.1"/>
    </source>
</evidence>
<dbReference type="RefSeq" id="WP_038025859.1">
    <property type="nucleotide sequence ID" value="NZ_JPVU01000098.1"/>
</dbReference>
<dbReference type="InterPro" id="IPR021146">
    <property type="entry name" value="Phage_gp6-like_head-tail"/>
</dbReference>
<name>A0A091C8D7_9ENTE</name>
<organism evidence="1 2">
    <name type="scientific">Tetragenococcus muriaticus PMC-11-5</name>
    <dbReference type="NCBI Taxonomy" id="1302649"/>
    <lineage>
        <taxon>Bacteria</taxon>
        <taxon>Bacillati</taxon>
        <taxon>Bacillota</taxon>
        <taxon>Bacilli</taxon>
        <taxon>Lactobacillales</taxon>
        <taxon>Enterococcaceae</taxon>
        <taxon>Tetragenococcus</taxon>
    </lineage>
</organism>
<sequence>MNTLLKDFKDRMHIFHDSEDSNLKGILDEATIYIKDKTGLDDKDTRGRRLIMERGRYAYNDQLEFFEDNFLSELLGASFSGLEEAENNGE</sequence>
<dbReference type="Pfam" id="PF05135">
    <property type="entry name" value="Phage_connect_1"/>
    <property type="match status" value="1"/>
</dbReference>
<comment type="caution">
    <text evidence="1">The sequence shown here is derived from an EMBL/GenBank/DDBJ whole genome shotgun (WGS) entry which is preliminary data.</text>
</comment>
<dbReference type="EMBL" id="JPVU01000098">
    <property type="protein sequence ID" value="KFN92442.1"/>
    <property type="molecule type" value="Genomic_DNA"/>
</dbReference>
<dbReference type="OrthoDB" id="2236831at2"/>
<dbReference type="PATRIC" id="fig|1302649.3.peg.956"/>
<accession>A0A091C8D7</accession>
<gene>
    <name evidence="1" type="ORF">TMUPMC115_0954</name>
</gene>
<evidence type="ECO:0000313" key="2">
    <source>
        <dbReference type="Proteomes" id="UP000029380"/>
    </source>
</evidence>
<dbReference type="CDD" id="cd08054">
    <property type="entry name" value="gp6"/>
    <property type="match status" value="1"/>
</dbReference>
<proteinExistence type="predicted"/>
<reference evidence="1 2" key="1">
    <citation type="submission" date="2014-08" db="EMBL/GenBank/DDBJ databases">
        <title>Genome sequence of Tetragenococcus muriaticus.</title>
        <authorList>
            <person name="Chuea-nongthon C."/>
            <person name="Rodtong S."/>
            <person name="Yongsawatdigul J."/>
            <person name="Steele J.L."/>
            <person name="Liu X.-y."/>
            <person name="Speers J."/>
            <person name="Glasner J.D."/>
            <person name="Neeno-Eckwall E.C."/>
        </authorList>
    </citation>
    <scope>NUCLEOTIDE SEQUENCE [LARGE SCALE GENOMIC DNA]</scope>
    <source>
        <strain evidence="1 2">PMC-11-5</strain>
    </source>
</reference>
<protein>
    <submittedName>
        <fullName evidence="1">Phage protein</fullName>
    </submittedName>
</protein>
<dbReference type="Proteomes" id="UP000029380">
    <property type="component" value="Unassembled WGS sequence"/>
</dbReference>
<dbReference type="AlphaFoldDB" id="A0A091C8D7"/>